<evidence type="ECO:0000256" key="1">
    <source>
        <dbReference type="ARBA" id="ARBA00022723"/>
    </source>
</evidence>
<organism evidence="5 6">
    <name type="scientific">Maledivibacter halophilus</name>
    <dbReference type="NCBI Taxonomy" id="36842"/>
    <lineage>
        <taxon>Bacteria</taxon>
        <taxon>Bacillati</taxon>
        <taxon>Bacillota</taxon>
        <taxon>Clostridia</taxon>
        <taxon>Peptostreptococcales</taxon>
        <taxon>Caminicellaceae</taxon>
        <taxon>Maledivibacter</taxon>
    </lineage>
</organism>
<dbReference type="GO" id="GO:0046872">
    <property type="term" value="F:metal ion binding"/>
    <property type="evidence" value="ECO:0007669"/>
    <property type="project" value="UniProtKB-KW"/>
</dbReference>
<dbReference type="GO" id="GO:0051536">
    <property type="term" value="F:iron-sulfur cluster binding"/>
    <property type="evidence" value="ECO:0007669"/>
    <property type="project" value="UniProtKB-KW"/>
</dbReference>
<dbReference type="RefSeq" id="WP_079489484.1">
    <property type="nucleotide sequence ID" value="NZ_FUZT01000001.1"/>
</dbReference>
<feature type="domain" description="4Fe-4S ferredoxin-type" evidence="4">
    <location>
        <begin position="152"/>
        <end position="179"/>
    </location>
</feature>
<keyword evidence="1" id="KW-0479">Metal-binding</keyword>
<keyword evidence="2" id="KW-0408">Iron</keyword>
<dbReference type="PROSITE" id="PS51379">
    <property type="entry name" value="4FE4S_FER_2"/>
    <property type="match status" value="1"/>
</dbReference>
<dbReference type="AlphaFoldDB" id="A0A1T5IVH1"/>
<dbReference type="Gene3D" id="3.30.70.20">
    <property type="match status" value="1"/>
</dbReference>
<evidence type="ECO:0000313" key="5">
    <source>
        <dbReference type="EMBL" id="SKC43187.1"/>
    </source>
</evidence>
<name>A0A1T5IVH1_9FIRM</name>
<proteinExistence type="predicted"/>
<dbReference type="Proteomes" id="UP000190285">
    <property type="component" value="Unassembled WGS sequence"/>
</dbReference>
<dbReference type="EMBL" id="FUZT01000001">
    <property type="protein sequence ID" value="SKC43187.1"/>
    <property type="molecule type" value="Genomic_DNA"/>
</dbReference>
<dbReference type="InterPro" id="IPR017896">
    <property type="entry name" value="4Fe4S_Fe-S-bd"/>
</dbReference>
<evidence type="ECO:0000313" key="6">
    <source>
        <dbReference type="Proteomes" id="UP000190285"/>
    </source>
</evidence>
<evidence type="ECO:0000256" key="3">
    <source>
        <dbReference type="ARBA" id="ARBA00023014"/>
    </source>
</evidence>
<sequence>MNYKEELKDMLIELGASKVGFGYLEDVLPAKYKHLKTGVSLAFRLSDEIINEIDNEPTHSYFHHYRTVNFRIDQIILSGISKLQNWGFLAMPVPASQSVNVNGSKYQGIFQHRTAATRAGLGWIGKNACLVTDEFGPRIRLGTILTNMEVSYDSPITSSKCGNCNKCVEACPAVALKGNIWYPGIRREELVDPQACSQHMSSHYKHIGRGAVCGLCIKSCPRGTKIIR</sequence>
<dbReference type="PANTHER" id="PTHR42827:SF1">
    <property type="entry name" value="IRON-SULFUR CLUSTER-BINDING PROTEIN"/>
    <property type="match status" value="1"/>
</dbReference>
<evidence type="ECO:0000259" key="4">
    <source>
        <dbReference type="PROSITE" id="PS51379"/>
    </source>
</evidence>
<accession>A0A1T5IVH1</accession>
<reference evidence="5 6" key="1">
    <citation type="submission" date="2017-02" db="EMBL/GenBank/DDBJ databases">
        <authorList>
            <person name="Peterson S.W."/>
        </authorList>
    </citation>
    <scope>NUCLEOTIDE SEQUENCE [LARGE SCALE GENOMIC DNA]</scope>
    <source>
        <strain evidence="5 6">M1</strain>
    </source>
</reference>
<dbReference type="STRING" id="36842.SAMN02194393_00794"/>
<dbReference type="InterPro" id="IPR017900">
    <property type="entry name" value="4Fe4S_Fe_S_CS"/>
</dbReference>
<dbReference type="PANTHER" id="PTHR42827">
    <property type="entry name" value="IRON-SULFUR CLUSTER-BINDING PROTEIN-RELATED"/>
    <property type="match status" value="1"/>
</dbReference>
<keyword evidence="6" id="KW-1185">Reference proteome</keyword>
<protein>
    <submittedName>
        <fullName evidence="5">4Fe-4S dicluster domain-containing protein</fullName>
    </submittedName>
</protein>
<dbReference type="OrthoDB" id="9815745at2"/>
<dbReference type="PROSITE" id="PS00198">
    <property type="entry name" value="4FE4S_FER_1"/>
    <property type="match status" value="1"/>
</dbReference>
<dbReference type="Pfam" id="PF13484">
    <property type="entry name" value="Fer4_16"/>
    <property type="match status" value="1"/>
</dbReference>
<keyword evidence="3" id="KW-0411">Iron-sulfur</keyword>
<gene>
    <name evidence="5" type="ORF">SAMN02194393_00794</name>
</gene>
<dbReference type="SUPFAM" id="SSF54862">
    <property type="entry name" value="4Fe-4S ferredoxins"/>
    <property type="match status" value="1"/>
</dbReference>
<evidence type="ECO:0000256" key="2">
    <source>
        <dbReference type="ARBA" id="ARBA00023004"/>
    </source>
</evidence>